<keyword evidence="2" id="KW-0732">Signal</keyword>
<evidence type="ECO:0000313" key="4">
    <source>
        <dbReference type="Proteomes" id="UP000246121"/>
    </source>
</evidence>
<dbReference type="VEuPathDB" id="TriTrypDB:TcCLB.507641.50"/>
<evidence type="ECO:0000256" key="1">
    <source>
        <dbReference type="SAM" id="Phobius"/>
    </source>
</evidence>
<gene>
    <name evidence="3" type="ORF">C4B63_48g119</name>
</gene>
<dbReference type="Gene3D" id="2.130.10.10">
    <property type="entry name" value="YVTN repeat-like/Quinoprotein amine dehydrogenase"/>
    <property type="match status" value="1"/>
</dbReference>
<evidence type="ECO:0008006" key="5">
    <source>
        <dbReference type="Google" id="ProtNLM"/>
    </source>
</evidence>
<evidence type="ECO:0000313" key="3">
    <source>
        <dbReference type="EMBL" id="PWU90772.1"/>
    </source>
</evidence>
<sequence>MNFFIPVLCVLLLLVLVNCDHAMALCPSNGNTHVIYVTSNMGDNIWAFDTSGQYIGLVINVSTIPFRVAKLREMTFGPGNHLYIASARGKYSRIFAVSGNGLLNHTLGEKCTRNYLFTATAQSSANPFLDHPYSMAFHPQDDSLFVANQNSVTVTRYERVQDDKDASPRWEPVKNVAHAVSNASGLADIPDKAGLFASAWSNEYSMRSVRGLTISPPLPRALVEQAAPQGWYSTERGLAYYIVVCDIAADQVHVFLAKTGEHVFSIPVSSPVQVLFPSRYQKPISTPTSYFETPYMYVTSKEDALTFLVPLLTPSHSGDATSITNPQRRLKTHAMTKRVPNHSFSGIFENPSHEMLLIADRLERRISIFASPFLANNSGETELSPFLGHFASKLPDQPEFILTTAVEEQSAIPLCYELGEDGSFRYVALCTAGYIWALGIFLISLVAILFAFFWKIRRCYANCIKQREKSVRLSNDGAPEELPLLDVNRMEGYGAVN</sequence>
<feature type="transmembrane region" description="Helical" evidence="1">
    <location>
        <begin position="433"/>
        <end position="454"/>
    </location>
</feature>
<organism evidence="3 4">
    <name type="scientific">Trypanosoma cruzi</name>
    <dbReference type="NCBI Taxonomy" id="5693"/>
    <lineage>
        <taxon>Eukaryota</taxon>
        <taxon>Discoba</taxon>
        <taxon>Euglenozoa</taxon>
        <taxon>Kinetoplastea</taxon>
        <taxon>Metakinetoplastina</taxon>
        <taxon>Trypanosomatida</taxon>
        <taxon>Trypanosomatidae</taxon>
        <taxon>Trypanosoma</taxon>
        <taxon>Schizotrypanum</taxon>
    </lineage>
</organism>
<dbReference type="VEuPathDB" id="TriTrypDB:ECC02_001850"/>
<feature type="signal peptide" evidence="2">
    <location>
        <begin position="1"/>
        <end position="24"/>
    </location>
</feature>
<accession>A0A2V2V5B6</accession>
<name>A0A2V2V5B6_TRYCR</name>
<dbReference type="VEuPathDB" id="TriTrypDB:Tc_MARK_3696"/>
<dbReference type="VEuPathDB" id="TriTrypDB:C4B63_48g119"/>
<dbReference type="VEuPathDB" id="TriTrypDB:TCSYLVIO_004948"/>
<dbReference type="EMBL" id="PRFA01000048">
    <property type="protein sequence ID" value="PWU90772.1"/>
    <property type="molecule type" value="Genomic_DNA"/>
</dbReference>
<feature type="chain" id="PRO_5015944815" description="Mucin-associated surface protein (MASP)" evidence="2">
    <location>
        <begin position="25"/>
        <end position="497"/>
    </location>
</feature>
<dbReference type="VEuPathDB" id="TriTrypDB:C3747_40g145"/>
<keyword evidence="1" id="KW-0472">Membrane</keyword>
<dbReference type="VEuPathDB" id="TriTrypDB:TCDM_03178"/>
<reference evidence="3 4" key="1">
    <citation type="journal article" date="2018" name="Microb. Genom.">
        <title>Expanding an expanded genome: long-read sequencing of Trypanosoma cruzi.</title>
        <authorList>
            <person name="Berna L."/>
            <person name="Rodriguez M."/>
            <person name="Chiribao M.L."/>
            <person name="Parodi-Talice A."/>
            <person name="Pita S."/>
            <person name="Rijo G."/>
            <person name="Alvarez-Valin F."/>
            <person name="Robello C."/>
        </authorList>
    </citation>
    <scope>NUCLEOTIDE SEQUENCE [LARGE SCALE GENOMIC DNA]</scope>
    <source>
        <strain evidence="3 4">Dm28c</strain>
    </source>
</reference>
<keyword evidence="1" id="KW-1133">Transmembrane helix</keyword>
<keyword evidence="1" id="KW-0812">Transmembrane</keyword>
<dbReference type="VEuPathDB" id="TriTrypDB:TcG_05086"/>
<dbReference type="AlphaFoldDB" id="A0A2V2V5B6"/>
<comment type="caution">
    <text evidence="3">The sequence shown here is derived from an EMBL/GenBank/DDBJ whole genome shotgun (WGS) entry which is preliminary data.</text>
</comment>
<evidence type="ECO:0000256" key="2">
    <source>
        <dbReference type="SAM" id="SignalP"/>
    </source>
</evidence>
<dbReference type="VEuPathDB" id="TriTrypDB:BCY84_10815"/>
<dbReference type="VEuPathDB" id="TriTrypDB:TcCL_ESM02213"/>
<protein>
    <recommendedName>
        <fullName evidence="5">Mucin-associated surface protein (MASP)</fullName>
    </recommendedName>
</protein>
<dbReference type="Proteomes" id="UP000246121">
    <property type="component" value="Unassembled WGS sequence"/>
</dbReference>
<dbReference type="VEuPathDB" id="TriTrypDB:TcBrA4_0016790"/>
<proteinExistence type="predicted"/>
<dbReference type="InterPro" id="IPR015943">
    <property type="entry name" value="WD40/YVTN_repeat-like_dom_sf"/>
</dbReference>
<dbReference type="SUPFAM" id="SSF63825">
    <property type="entry name" value="YWTD domain"/>
    <property type="match status" value="1"/>
</dbReference>